<evidence type="ECO:0000256" key="2">
    <source>
        <dbReference type="SAM" id="SignalP"/>
    </source>
</evidence>
<dbReference type="EMBL" id="GGFJ01011575">
    <property type="protein sequence ID" value="MBW60716.1"/>
    <property type="molecule type" value="Transcribed_RNA"/>
</dbReference>
<reference evidence="3" key="1">
    <citation type="submission" date="2018-01" db="EMBL/GenBank/DDBJ databases">
        <title>An insight into the sialome of Amazonian anophelines.</title>
        <authorList>
            <person name="Ribeiro J.M."/>
            <person name="Scarpassa V."/>
            <person name="Calvo E."/>
        </authorList>
    </citation>
    <scope>NUCLEOTIDE SEQUENCE</scope>
    <source>
        <tissue evidence="3">Salivary glands</tissue>
    </source>
</reference>
<dbReference type="AlphaFoldDB" id="A0A2M4C5S7"/>
<accession>A0A2M4C5S7</accession>
<feature type="compositionally biased region" description="Polar residues" evidence="1">
    <location>
        <begin position="170"/>
        <end position="181"/>
    </location>
</feature>
<feature type="signal peptide" evidence="2">
    <location>
        <begin position="1"/>
        <end position="28"/>
    </location>
</feature>
<organism evidence="3">
    <name type="scientific">Anopheles marajoara</name>
    <dbReference type="NCBI Taxonomy" id="58244"/>
    <lineage>
        <taxon>Eukaryota</taxon>
        <taxon>Metazoa</taxon>
        <taxon>Ecdysozoa</taxon>
        <taxon>Arthropoda</taxon>
        <taxon>Hexapoda</taxon>
        <taxon>Insecta</taxon>
        <taxon>Pterygota</taxon>
        <taxon>Neoptera</taxon>
        <taxon>Endopterygota</taxon>
        <taxon>Diptera</taxon>
        <taxon>Nematocera</taxon>
        <taxon>Culicoidea</taxon>
        <taxon>Culicidae</taxon>
        <taxon>Anophelinae</taxon>
        <taxon>Anopheles</taxon>
    </lineage>
</organism>
<feature type="chain" id="PRO_5014656386" evidence="2">
    <location>
        <begin position="29"/>
        <end position="181"/>
    </location>
</feature>
<keyword evidence="2" id="KW-0732">Signal</keyword>
<feature type="region of interest" description="Disordered" evidence="1">
    <location>
        <begin position="157"/>
        <end position="181"/>
    </location>
</feature>
<protein>
    <submittedName>
        <fullName evidence="3">Putative secreted protein</fullName>
    </submittedName>
</protein>
<sequence length="181" mass="18351">MLASVWNARPRGFFACLQILSSVSSVSACTNSTAGNIFETDQSSVSVGCIGNCSNVFAVAMSCSILNISFSSKQSASLAVVALREDGFVRPHSSSGSSALSRSSAVSSHLAFELSSIRYAMISKSFVSSPASSDLSSSAVGSSCAPPSPALSSFATSLASRDDDEAAPSVGSTRSSESSCS</sequence>
<evidence type="ECO:0000313" key="3">
    <source>
        <dbReference type="EMBL" id="MBW60716.1"/>
    </source>
</evidence>
<name>A0A2M4C5S7_9DIPT</name>
<proteinExistence type="predicted"/>
<evidence type="ECO:0000256" key="1">
    <source>
        <dbReference type="SAM" id="MobiDB-lite"/>
    </source>
</evidence>